<proteinExistence type="predicted"/>
<feature type="transmembrane region" description="Helical" evidence="1">
    <location>
        <begin position="21"/>
        <end position="39"/>
    </location>
</feature>
<feature type="transmembrane region" description="Helical" evidence="1">
    <location>
        <begin position="259"/>
        <end position="284"/>
    </location>
</feature>
<evidence type="ECO:0000256" key="1">
    <source>
        <dbReference type="SAM" id="Phobius"/>
    </source>
</evidence>
<feature type="transmembrane region" description="Helical" evidence="1">
    <location>
        <begin position="100"/>
        <end position="117"/>
    </location>
</feature>
<gene>
    <name evidence="2" type="ORF">VJJ08_11725</name>
</gene>
<dbReference type="RefSeq" id="WP_323984056.1">
    <property type="nucleotide sequence ID" value="NZ_JAYKBW010000014.1"/>
</dbReference>
<protein>
    <submittedName>
        <fullName evidence="2">ABC transporter permease</fullName>
    </submittedName>
</protein>
<evidence type="ECO:0000313" key="3">
    <source>
        <dbReference type="Proteomes" id="UP001311730"/>
    </source>
</evidence>
<keyword evidence="3" id="KW-1185">Reference proteome</keyword>
<accession>A0ABU5ZE01</accession>
<dbReference type="Proteomes" id="UP001311730">
    <property type="component" value="Unassembled WGS sequence"/>
</dbReference>
<feature type="transmembrane region" description="Helical" evidence="1">
    <location>
        <begin position="232"/>
        <end position="253"/>
    </location>
</feature>
<sequence>MQLSLYLSYIYYRRLFAKGDLLTIVVLITAMVGALYVLYLHYTSWSWLLILFPLTTLSYHNGREDLPLLCTHPHYRSVLLGEYCIENLPFILLLIGKEDYLWAALYFLGLCLIPWLAQRQLTIPYPFSLSDPLWHTAFRKYKLLFSLPFLIGLVVIAGIYDNPNLALFAFGATGLVCCMPYFEREHPSYITIAAQRGKDYLHSQLIAGIKNTTLVFSPIVLTYLICFGIDKIAVLFLCLGVAIVGVLTKYAFFNQPLPQSFAIMVIFLGVFYILPLLLLPYFYFLAIKNIQKHQYVTDKPLRKELPR</sequence>
<keyword evidence="1" id="KW-1133">Transmembrane helix</keyword>
<keyword evidence="1" id="KW-0812">Transmembrane</keyword>
<reference evidence="2 3" key="1">
    <citation type="submission" date="2023-12" db="EMBL/GenBank/DDBJ databases">
        <title>Genomic sequences of Capnocytophaga and Parvimonas strains.</title>
        <authorList>
            <person name="Watt R.M."/>
            <person name="Wang M."/>
            <person name="Yang T."/>
            <person name="Tong W.M."/>
        </authorList>
    </citation>
    <scope>NUCLEOTIDE SEQUENCE [LARGE SCALE GENOMIC DNA]</scope>
    <source>
        <strain evidence="2 3">CCUG 13096</strain>
    </source>
</reference>
<keyword evidence="1" id="KW-0472">Membrane</keyword>
<evidence type="ECO:0000313" key="2">
    <source>
        <dbReference type="EMBL" id="MEB3075957.1"/>
    </source>
</evidence>
<organism evidence="2 3">
    <name type="scientific">Capnocytophaga gingivalis</name>
    <dbReference type="NCBI Taxonomy" id="1017"/>
    <lineage>
        <taxon>Bacteria</taxon>
        <taxon>Pseudomonadati</taxon>
        <taxon>Bacteroidota</taxon>
        <taxon>Flavobacteriia</taxon>
        <taxon>Flavobacteriales</taxon>
        <taxon>Flavobacteriaceae</taxon>
        <taxon>Capnocytophaga</taxon>
    </lineage>
</organism>
<comment type="caution">
    <text evidence="2">The sequence shown here is derived from an EMBL/GenBank/DDBJ whole genome shotgun (WGS) entry which is preliminary data.</text>
</comment>
<dbReference type="EMBL" id="JAYKBW010000014">
    <property type="protein sequence ID" value="MEB3075957.1"/>
    <property type="molecule type" value="Genomic_DNA"/>
</dbReference>
<name>A0ABU5ZE01_9FLAO</name>
<feature type="transmembrane region" description="Helical" evidence="1">
    <location>
        <begin position="143"/>
        <end position="160"/>
    </location>
</feature>